<keyword evidence="4 6" id="KW-0067">ATP-binding</keyword>
<dbReference type="InterPro" id="IPR017871">
    <property type="entry name" value="ABC_transporter-like_CS"/>
</dbReference>
<evidence type="ECO:0000256" key="1">
    <source>
        <dbReference type="ARBA" id="ARBA00005417"/>
    </source>
</evidence>
<dbReference type="Gene3D" id="2.40.50.140">
    <property type="entry name" value="Nucleic acid-binding proteins"/>
    <property type="match status" value="1"/>
</dbReference>
<accession>A0ABV7VBB2</accession>
<dbReference type="InterPro" id="IPR003439">
    <property type="entry name" value="ABC_transporter-like_ATP-bd"/>
</dbReference>
<dbReference type="SUPFAM" id="SSF50331">
    <property type="entry name" value="MOP-like"/>
    <property type="match status" value="1"/>
</dbReference>
<dbReference type="Gene3D" id="2.40.50.100">
    <property type="match status" value="1"/>
</dbReference>
<dbReference type="EMBL" id="JBHRYJ010000001">
    <property type="protein sequence ID" value="MFC3674434.1"/>
    <property type="molecule type" value="Genomic_DNA"/>
</dbReference>
<evidence type="ECO:0000256" key="4">
    <source>
        <dbReference type="ARBA" id="ARBA00022840"/>
    </source>
</evidence>
<feature type="domain" description="ABC transporter" evidence="5">
    <location>
        <begin position="4"/>
        <end position="234"/>
    </location>
</feature>
<dbReference type="RefSeq" id="WP_379721399.1">
    <property type="nucleotide sequence ID" value="NZ_JBHRYJ010000001.1"/>
</dbReference>
<dbReference type="PANTHER" id="PTHR43875:SF10">
    <property type="entry name" value="BLL2173 PROTEIN"/>
    <property type="match status" value="1"/>
</dbReference>
<dbReference type="InterPro" id="IPR015855">
    <property type="entry name" value="ABC_transpr_MalK-like"/>
</dbReference>
<evidence type="ECO:0000259" key="5">
    <source>
        <dbReference type="PROSITE" id="PS50893"/>
    </source>
</evidence>
<dbReference type="SMART" id="SM00382">
    <property type="entry name" value="AAA"/>
    <property type="match status" value="1"/>
</dbReference>
<dbReference type="InterPro" id="IPR027417">
    <property type="entry name" value="P-loop_NTPase"/>
</dbReference>
<dbReference type="Pfam" id="PF17912">
    <property type="entry name" value="OB_MalK"/>
    <property type="match status" value="1"/>
</dbReference>
<dbReference type="Proteomes" id="UP001595711">
    <property type="component" value="Unassembled WGS sequence"/>
</dbReference>
<dbReference type="SUPFAM" id="SSF52540">
    <property type="entry name" value="P-loop containing nucleoside triphosphate hydrolases"/>
    <property type="match status" value="1"/>
</dbReference>
<dbReference type="Gene3D" id="3.40.50.300">
    <property type="entry name" value="P-loop containing nucleotide triphosphate hydrolases"/>
    <property type="match status" value="1"/>
</dbReference>
<proteinExistence type="inferred from homology"/>
<evidence type="ECO:0000256" key="2">
    <source>
        <dbReference type="ARBA" id="ARBA00022448"/>
    </source>
</evidence>
<dbReference type="InterPro" id="IPR003593">
    <property type="entry name" value="AAA+_ATPase"/>
</dbReference>
<evidence type="ECO:0000256" key="3">
    <source>
        <dbReference type="ARBA" id="ARBA00022741"/>
    </source>
</evidence>
<evidence type="ECO:0000313" key="6">
    <source>
        <dbReference type="EMBL" id="MFC3674434.1"/>
    </source>
</evidence>
<dbReference type="GO" id="GO:0005524">
    <property type="term" value="F:ATP binding"/>
    <property type="evidence" value="ECO:0007669"/>
    <property type="project" value="UniProtKB-KW"/>
</dbReference>
<dbReference type="PROSITE" id="PS00211">
    <property type="entry name" value="ABC_TRANSPORTER_1"/>
    <property type="match status" value="1"/>
</dbReference>
<dbReference type="PROSITE" id="PS50893">
    <property type="entry name" value="ABC_TRANSPORTER_2"/>
    <property type="match status" value="1"/>
</dbReference>
<dbReference type="InterPro" id="IPR040582">
    <property type="entry name" value="OB_MalK-like"/>
</dbReference>
<dbReference type="InterPro" id="IPR047641">
    <property type="entry name" value="ABC_transpr_MalK/UgpC-like"/>
</dbReference>
<comment type="similarity">
    <text evidence="1">Belongs to the ABC transporter superfamily.</text>
</comment>
<dbReference type="NCBIfam" id="NF008653">
    <property type="entry name" value="PRK11650.1"/>
    <property type="match status" value="1"/>
</dbReference>
<reference evidence="7" key="1">
    <citation type="journal article" date="2019" name="Int. J. Syst. Evol. Microbiol.">
        <title>The Global Catalogue of Microorganisms (GCM) 10K type strain sequencing project: providing services to taxonomists for standard genome sequencing and annotation.</title>
        <authorList>
            <consortium name="The Broad Institute Genomics Platform"/>
            <consortium name="The Broad Institute Genome Sequencing Center for Infectious Disease"/>
            <person name="Wu L."/>
            <person name="Ma J."/>
        </authorList>
    </citation>
    <scope>NUCLEOTIDE SEQUENCE [LARGE SCALE GENOMIC DNA]</scope>
    <source>
        <strain evidence="7">KCTC 42182</strain>
    </source>
</reference>
<sequence>MASVSVEAVRKQYGALEVIHGIDITIPDGEFVVLVGPSGCGKSTLLRMIAGLEEISAGIIRIGERTVNDVPPKDRDIAMVFQNYALYPHMTVRENMAFSLRLRRADRSLIDGQVQRAAEILGLGPLLDRYPKQLSGGQRQRVAMGRAIVRNPHVFLFDEPLSNLDAKLRVQMRTEIKALHQKLKTTSIYVTHDQIEAMTMADRIVVMHDGVVEQIGTPLDLYDTPANLFVAGFIGSPAINLIRGVLRRDSGRSWVATEAGIDLPLGAAPAGRDGQDVVYGIRPEHLVPVGDGAGLPVTVEVVEPTGASTFVYADLSGAQICGVFAERHGFHPGGTVRLQPQVDRVHLFDAAGGARLTA</sequence>
<dbReference type="InterPro" id="IPR012340">
    <property type="entry name" value="NA-bd_OB-fold"/>
</dbReference>
<dbReference type="PANTHER" id="PTHR43875">
    <property type="entry name" value="MALTODEXTRIN IMPORT ATP-BINDING PROTEIN MSMX"/>
    <property type="match status" value="1"/>
</dbReference>
<keyword evidence="7" id="KW-1185">Reference proteome</keyword>
<name>A0ABV7VBB2_9PROT</name>
<gene>
    <name evidence="6" type="ORF">ACFOOQ_02700</name>
</gene>
<dbReference type="InterPro" id="IPR008995">
    <property type="entry name" value="Mo/tungstate-bd_C_term_dom"/>
</dbReference>
<dbReference type="Pfam" id="PF00005">
    <property type="entry name" value="ABC_tran"/>
    <property type="match status" value="1"/>
</dbReference>
<protein>
    <submittedName>
        <fullName evidence="6">ABC transporter ATP-binding protein</fullName>
    </submittedName>
</protein>
<comment type="caution">
    <text evidence="6">The sequence shown here is derived from an EMBL/GenBank/DDBJ whole genome shotgun (WGS) entry which is preliminary data.</text>
</comment>
<keyword evidence="3" id="KW-0547">Nucleotide-binding</keyword>
<keyword evidence="2" id="KW-0813">Transport</keyword>
<evidence type="ECO:0000313" key="7">
    <source>
        <dbReference type="Proteomes" id="UP001595711"/>
    </source>
</evidence>
<organism evidence="6 7">
    <name type="scientific">Ferrovibrio xuzhouensis</name>
    <dbReference type="NCBI Taxonomy" id="1576914"/>
    <lineage>
        <taxon>Bacteria</taxon>
        <taxon>Pseudomonadati</taxon>
        <taxon>Pseudomonadota</taxon>
        <taxon>Alphaproteobacteria</taxon>
        <taxon>Rhodospirillales</taxon>
        <taxon>Rhodospirillaceae</taxon>
        <taxon>Ferrovibrio</taxon>
    </lineage>
</organism>
<dbReference type="CDD" id="cd03301">
    <property type="entry name" value="ABC_MalK_N"/>
    <property type="match status" value="1"/>
</dbReference>